<dbReference type="Pfam" id="PF01329">
    <property type="entry name" value="Pterin_4a"/>
    <property type="match status" value="1"/>
</dbReference>
<gene>
    <name evidence="6" type="ORF">ITP53_10450</name>
</gene>
<evidence type="ECO:0000256" key="1">
    <source>
        <dbReference type="ARBA" id="ARBA00001554"/>
    </source>
</evidence>
<dbReference type="Proteomes" id="UP000605361">
    <property type="component" value="Unassembled WGS sequence"/>
</dbReference>
<comment type="similarity">
    <text evidence="2">Belongs to the pterin-4-alpha-carbinolamine dehydratase family.</text>
</comment>
<dbReference type="InterPro" id="IPR038282">
    <property type="entry name" value="DUF2267_sf"/>
</dbReference>
<evidence type="ECO:0000256" key="2">
    <source>
        <dbReference type="ARBA" id="ARBA00006472"/>
    </source>
</evidence>
<comment type="caution">
    <text evidence="6">The sequence shown here is derived from an EMBL/GenBank/DDBJ whole genome shotgun (WGS) entry which is preliminary data.</text>
</comment>
<reference evidence="6" key="1">
    <citation type="submission" date="2020-11" db="EMBL/GenBank/DDBJ databases">
        <title>Whole-genome analyses of Nonomuraea sp. K274.</title>
        <authorList>
            <person name="Veyisoglu A."/>
        </authorList>
    </citation>
    <scope>NUCLEOTIDE SEQUENCE</scope>
    <source>
        <strain evidence="6">K274</strain>
    </source>
</reference>
<accession>A0A931A4K3</accession>
<dbReference type="RefSeq" id="WP_195895140.1">
    <property type="nucleotide sequence ID" value="NZ_JADOGI010000023.1"/>
</dbReference>
<comment type="catalytic activity">
    <reaction evidence="1">
        <text>(4aS,6R)-4a-hydroxy-L-erythro-5,6,7,8-tetrahydrobiopterin = (6R)-L-erythro-6,7-dihydrobiopterin + H2O</text>
        <dbReference type="Rhea" id="RHEA:11920"/>
        <dbReference type="ChEBI" id="CHEBI:15377"/>
        <dbReference type="ChEBI" id="CHEBI:15642"/>
        <dbReference type="ChEBI" id="CHEBI:43120"/>
        <dbReference type="EC" id="4.2.1.96"/>
    </reaction>
</comment>
<proteinExistence type="inferred from homology"/>
<dbReference type="GO" id="GO:0008124">
    <property type="term" value="F:4-alpha-hydroxytetrahydrobiopterin dehydratase activity"/>
    <property type="evidence" value="ECO:0007669"/>
    <property type="project" value="UniProtKB-EC"/>
</dbReference>
<keyword evidence="7" id="KW-1185">Reference proteome</keyword>
<dbReference type="Gene3D" id="1.10.490.110">
    <property type="entry name" value="Uncharacterized conserved protein DUF2267"/>
    <property type="match status" value="1"/>
</dbReference>
<evidence type="ECO:0000256" key="5">
    <source>
        <dbReference type="ARBA" id="ARBA00023239"/>
    </source>
</evidence>
<organism evidence="6 7">
    <name type="scientific">Nonomuraea cypriaca</name>
    <dbReference type="NCBI Taxonomy" id="1187855"/>
    <lineage>
        <taxon>Bacteria</taxon>
        <taxon>Bacillati</taxon>
        <taxon>Actinomycetota</taxon>
        <taxon>Actinomycetes</taxon>
        <taxon>Streptosporangiales</taxon>
        <taxon>Streptosporangiaceae</taxon>
        <taxon>Nonomuraea</taxon>
    </lineage>
</organism>
<dbReference type="GO" id="GO:0006729">
    <property type="term" value="P:tetrahydrobiopterin biosynthetic process"/>
    <property type="evidence" value="ECO:0007669"/>
    <property type="project" value="InterPro"/>
</dbReference>
<evidence type="ECO:0000313" key="7">
    <source>
        <dbReference type="Proteomes" id="UP000605361"/>
    </source>
</evidence>
<dbReference type="EC" id="4.2.1.96" evidence="3"/>
<keyword evidence="5" id="KW-0456">Lyase</keyword>
<dbReference type="Gene3D" id="3.30.1360.20">
    <property type="entry name" value="Transcriptional coactivator/pterin dehydratase"/>
    <property type="match status" value="1"/>
</dbReference>
<sequence length="235" mass="25389">MTVRYRELLSSITRMTDLDSVSARKAAEATLTALVRTLDGSARSRLLDALPGRLTETFSTIYTLRDQSAAGFVGEVSRLARRPPEQARLRAQAVLSALAEQDPELVAELNLPDHLRQIFTPPESGGGVTGPAGHSAPLTEDEFRAAVARLPQWTGDRTALRRVVSLPPENLDSLATQLDHLQRTYGRKPHVRRTSDGLEVVLQTVAAGAVTALDLDLARRVDALILDVGAGIGRS</sequence>
<dbReference type="InterPro" id="IPR001533">
    <property type="entry name" value="Pterin_deHydtase"/>
</dbReference>
<dbReference type="InterPro" id="IPR018727">
    <property type="entry name" value="DUF2267"/>
</dbReference>
<name>A0A931A4K3_9ACTN</name>
<dbReference type="Pfam" id="PF10025">
    <property type="entry name" value="DUF2267"/>
    <property type="match status" value="1"/>
</dbReference>
<dbReference type="SUPFAM" id="SSF55248">
    <property type="entry name" value="PCD-like"/>
    <property type="match status" value="1"/>
</dbReference>
<dbReference type="EMBL" id="JADOGI010000023">
    <property type="protein sequence ID" value="MBF8186161.1"/>
    <property type="molecule type" value="Genomic_DNA"/>
</dbReference>
<evidence type="ECO:0000256" key="3">
    <source>
        <dbReference type="ARBA" id="ARBA00013252"/>
    </source>
</evidence>
<dbReference type="AlphaFoldDB" id="A0A931A4K3"/>
<evidence type="ECO:0000256" key="4">
    <source>
        <dbReference type="ARBA" id="ARBA00021735"/>
    </source>
</evidence>
<evidence type="ECO:0000313" key="6">
    <source>
        <dbReference type="EMBL" id="MBF8186161.1"/>
    </source>
</evidence>
<dbReference type="InterPro" id="IPR036428">
    <property type="entry name" value="PCD_sf"/>
</dbReference>
<protein>
    <recommendedName>
        <fullName evidence="4">Putative pterin-4-alpha-carbinolamine dehydratase</fullName>
        <ecNumber evidence="3">4.2.1.96</ecNumber>
    </recommendedName>
</protein>